<evidence type="ECO:0000256" key="2">
    <source>
        <dbReference type="ARBA" id="ARBA00022448"/>
    </source>
</evidence>
<dbReference type="EMBL" id="JYIK01000861">
    <property type="protein sequence ID" value="KWX09231.1"/>
    <property type="molecule type" value="Genomic_DNA"/>
</dbReference>
<keyword evidence="5 6" id="KW-0472">Membrane</keyword>
<gene>
    <name evidence="9" type="ORF">LI90_2531</name>
    <name evidence="8" type="ORF">TH66_16675</name>
    <name evidence="10" type="ORF">TR74_10845</name>
</gene>
<dbReference type="Gene3D" id="1.10.3720.10">
    <property type="entry name" value="MetI-like"/>
    <property type="match status" value="1"/>
</dbReference>
<dbReference type="PANTHER" id="PTHR30177">
    <property type="entry name" value="GLYCINE BETAINE/L-PROLINE TRANSPORT SYSTEM PERMEASE PROTEIN PROW"/>
    <property type="match status" value="1"/>
</dbReference>
<evidence type="ECO:0000313" key="10">
    <source>
        <dbReference type="EMBL" id="KWX09231.1"/>
    </source>
</evidence>
<dbReference type="SUPFAM" id="SSF161098">
    <property type="entry name" value="MetI-like"/>
    <property type="match status" value="1"/>
</dbReference>
<dbReference type="Pfam" id="PF00528">
    <property type="entry name" value="BPD_transp_1"/>
    <property type="match status" value="1"/>
</dbReference>
<feature type="transmembrane region" description="Helical" evidence="6">
    <location>
        <begin position="148"/>
        <end position="166"/>
    </location>
</feature>
<reference evidence="12" key="1">
    <citation type="submission" date="2015-02" db="EMBL/GenBank/DDBJ databases">
        <title>Physiological reanalysis, assessment of diazotrophy, and genome sequences of multiple isolates of Streptomyces thermoautotrophicus.</title>
        <authorList>
            <person name="MacKellar D.C."/>
            <person name="Lieber L."/>
            <person name="Norman J."/>
            <person name="Bolger A."/>
            <person name="Tobin C."/>
            <person name="Murray J.W."/>
            <person name="Friesen M."/>
            <person name="Prell J."/>
        </authorList>
    </citation>
    <scope>NUCLEOTIDE SEQUENCE [LARGE SCALE GENOMIC DNA]</scope>
    <source>
        <strain evidence="12">UBT1</strain>
    </source>
</reference>
<dbReference type="AlphaFoldDB" id="A0A132MRF5"/>
<dbReference type="PANTHER" id="PTHR30177:SF4">
    <property type="entry name" value="OSMOPROTECTANT IMPORT PERMEASE PROTEIN OSMW"/>
    <property type="match status" value="1"/>
</dbReference>
<dbReference type="Proteomes" id="UP000070188">
    <property type="component" value="Unassembled WGS sequence"/>
</dbReference>
<reference evidence="8 13" key="2">
    <citation type="submission" date="2015-02" db="EMBL/GenBank/DDBJ databases">
        <title>Physiological reanalysis, assessment of diazotrophy, and genome sequences of multiple isolates of Streptomyces thermoautotrophicus.</title>
        <authorList>
            <person name="MacKellar D.C."/>
            <person name="Lieber L."/>
            <person name="Norman J."/>
            <person name="Bolger A."/>
            <person name="Tobin C."/>
            <person name="Murray J.W."/>
            <person name="Prell J."/>
        </authorList>
    </citation>
    <scope>NUCLEOTIDE SEQUENCE [LARGE SCALE GENOMIC DNA]</scope>
    <source>
        <strain evidence="8 13">UBT1</strain>
    </source>
</reference>
<sequence>MRWDWVGSHLDLFAKLLAQHVYLSVTPVLYGLLISLPLGLACVRWPRIYPPVLAATSVLYALPSIALFVFLLDYTGLAPATAIIPLTVYTLSVLIRNVVDGLRSVPEPVRQAATAMGFGAARRLVQVELPIATPIVIAGLRVATVSNISLVSIGSLIGLGGLGQLFTDGFQRSFPTPIIVGIVLTIALAVLADGLLVLLQRLLTPWTRARRAGA</sequence>
<dbReference type="PATRIC" id="fig|1469144.10.peg.2739"/>
<comment type="subcellular location">
    <subcellularLocation>
        <location evidence="6">Cell membrane</location>
        <topology evidence="6">Multi-pass membrane protein</topology>
    </subcellularLocation>
    <subcellularLocation>
        <location evidence="1">Membrane</location>
        <topology evidence="1">Multi-pass membrane protein</topology>
    </subcellularLocation>
</comment>
<feature type="transmembrane region" description="Helical" evidence="6">
    <location>
        <begin position="52"/>
        <end position="71"/>
    </location>
</feature>
<evidence type="ECO:0000256" key="4">
    <source>
        <dbReference type="ARBA" id="ARBA00022989"/>
    </source>
</evidence>
<evidence type="ECO:0000313" key="8">
    <source>
        <dbReference type="EMBL" id="KWX00419.1"/>
    </source>
</evidence>
<dbReference type="OrthoDB" id="3233284at2"/>
<dbReference type="InterPro" id="IPR051204">
    <property type="entry name" value="ABC_transp_perm/SBD"/>
</dbReference>
<dbReference type="PROSITE" id="PS50928">
    <property type="entry name" value="ABC_TM1"/>
    <property type="match status" value="1"/>
</dbReference>
<organism evidence="8 13">
    <name type="scientific">Carbonactinospora thermoautotrophica</name>
    <dbReference type="NCBI Taxonomy" id="1469144"/>
    <lineage>
        <taxon>Bacteria</taxon>
        <taxon>Bacillati</taxon>
        <taxon>Actinomycetota</taxon>
        <taxon>Actinomycetes</taxon>
        <taxon>Kitasatosporales</taxon>
        <taxon>Carbonactinosporaceae</taxon>
        <taxon>Carbonactinospora</taxon>
    </lineage>
</organism>
<dbReference type="EMBL" id="LAXD01000001">
    <property type="protein sequence ID" value="KWX01499.1"/>
    <property type="molecule type" value="Genomic_DNA"/>
</dbReference>
<evidence type="ECO:0000256" key="5">
    <source>
        <dbReference type="ARBA" id="ARBA00023136"/>
    </source>
</evidence>
<name>A0A132MRF5_9ACTN</name>
<evidence type="ECO:0000259" key="7">
    <source>
        <dbReference type="PROSITE" id="PS50928"/>
    </source>
</evidence>
<dbReference type="GO" id="GO:0005886">
    <property type="term" value="C:plasma membrane"/>
    <property type="evidence" value="ECO:0007669"/>
    <property type="project" value="UniProtKB-SubCell"/>
</dbReference>
<evidence type="ECO:0000256" key="6">
    <source>
        <dbReference type="RuleBase" id="RU363032"/>
    </source>
</evidence>
<reference evidence="11" key="3">
    <citation type="submission" date="2015-04" db="EMBL/GenBank/DDBJ databases">
        <title>Physiological reanalysis, assessment of diazotrophy, and genome sequences of multiple isolates of Streptomyces thermoautotrophicus.</title>
        <authorList>
            <person name="MacKellar D.C."/>
            <person name="Lieber L."/>
            <person name="Norman J."/>
            <person name="Bolger A."/>
            <person name="Tobin C."/>
            <person name="Murray J.W."/>
            <person name="Chang R."/>
            <person name="Ford T."/>
            <person name="Nguyen P.Q."/>
            <person name="Woodward J."/>
            <person name="Permingeat H."/>
            <person name="Joshi N.S."/>
            <person name="Silver P.A."/>
            <person name="Usadel B."/>
            <person name="Rutherford A.W."/>
            <person name="Friesen M."/>
            <person name="Prell J."/>
        </authorList>
    </citation>
    <scope>NUCLEOTIDE SEQUENCE [LARGE SCALE GENOMIC DNA]</scope>
    <source>
        <strain evidence="11">H1</strain>
    </source>
</reference>
<dbReference type="GO" id="GO:0031460">
    <property type="term" value="P:glycine betaine transport"/>
    <property type="evidence" value="ECO:0007669"/>
    <property type="project" value="TreeGrafter"/>
</dbReference>
<feature type="transmembrane region" description="Helical" evidence="6">
    <location>
        <begin position="20"/>
        <end position="40"/>
    </location>
</feature>
<evidence type="ECO:0000313" key="13">
    <source>
        <dbReference type="Proteomes" id="UP000070659"/>
    </source>
</evidence>
<evidence type="ECO:0000313" key="11">
    <source>
        <dbReference type="Proteomes" id="UP000070188"/>
    </source>
</evidence>
<dbReference type="CDD" id="cd06261">
    <property type="entry name" value="TM_PBP2"/>
    <property type="match status" value="1"/>
</dbReference>
<feature type="transmembrane region" description="Helical" evidence="6">
    <location>
        <begin position="77"/>
        <end position="95"/>
    </location>
</feature>
<dbReference type="EMBL" id="JYIJ01000018">
    <property type="protein sequence ID" value="KWX00419.1"/>
    <property type="molecule type" value="Genomic_DNA"/>
</dbReference>
<evidence type="ECO:0000313" key="9">
    <source>
        <dbReference type="EMBL" id="KWX01499.1"/>
    </source>
</evidence>
<reference evidence="9" key="4">
    <citation type="submission" date="2015-04" db="EMBL/GenBank/DDBJ databases">
        <title>Physiological reanalysis, assessment of diazotrophy, and genome sequences of multiple isolates of Streptomyces thermoautotrophicus.</title>
        <authorList>
            <person name="MacKellar D.C."/>
            <person name="Lieber L."/>
            <person name="Norman J."/>
            <person name="Bolger A."/>
            <person name="Tobin C."/>
            <person name="Murray J.W."/>
            <person name="Woodward J."/>
            <person name="Friesen M."/>
            <person name="Prell J."/>
        </authorList>
    </citation>
    <scope>NUCLEOTIDE SEQUENCE [LARGE SCALE GENOMIC DNA]</scope>
    <source>
        <strain evidence="9">H1</strain>
    </source>
</reference>
<evidence type="ECO:0000256" key="3">
    <source>
        <dbReference type="ARBA" id="ARBA00022692"/>
    </source>
</evidence>
<comment type="caution">
    <text evidence="8">The sequence shown here is derived from an EMBL/GenBank/DDBJ whole genome shotgun (WGS) entry which is preliminary data.</text>
</comment>
<keyword evidence="2 6" id="KW-0813">Transport</keyword>
<dbReference type="Proteomes" id="UP000070659">
    <property type="component" value="Unassembled WGS sequence"/>
</dbReference>
<dbReference type="GO" id="GO:0055085">
    <property type="term" value="P:transmembrane transport"/>
    <property type="evidence" value="ECO:0007669"/>
    <property type="project" value="InterPro"/>
</dbReference>
<dbReference type="RefSeq" id="WP_066888025.1">
    <property type="nucleotide sequence ID" value="NZ_CP171739.1"/>
</dbReference>
<dbReference type="Proteomes" id="UP000070598">
    <property type="component" value="Unassembled WGS sequence"/>
</dbReference>
<protein>
    <submittedName>
        <fullName evidence="8">ABC transporter permease</fullName>
    </submittedName>
    <submittedName>
        <fullName evidence="9">Binding-protein-dependent transport systems inner membrane component</fullName>
    </submittedName>
</protein>
<accession>A0A132MRF5</accession>
<keyword evidence="3 6" id="KW-0812">Transmembrane</keyword>
<dbReference type="STRING" id="1469144.LI90_2531"/>
<feature type="domain" description="ABC transmembrane type-1" evidence="7">
    <location>
        <begin position="17"/>
        <end position="197"/>
    </location>
</feature>
<keyword evidence="11" id="KW-1185">Reference proteome</keyword>
<evidence type="ECO:0000256" key="1">
    <source>
        <dbReference type="ARBA" id="ARBA00004141"/>
    </source>
</evidence>
<feature type="transmembrane region" description="Helical" evidence="6">
    <location>
        <begin position="178"/>
        <end position="199"/>
    </location>
</feature>
<dbReference type="InterPro" id="IPR000515">
    <property type="entry name" value="MetI-like"/>
</dbReference>
<keyword evidence="4 6" id="KW-1133">Transmembrane helix</keyword>
<comment type="similarity">
    <text evidence="6">Belongs to the binding-protein-dependent transport system permease family.</text>
</comment>
<dbReference type="InterPro" id="IPR035906">
    <property type="entry name" value="MetI-like_sf"/>
</dbReference>
<proteinExistence type="inferred from homology"/>
<evidence type="ECO:0000313" key="12">
    <source>
        <dbReference type="Proteomes" id="UP000070598"/>
    </source>
</evidence>